<name>A0A060SWL8_PYCCI</name>
<sequence>MCVIFSIGKGRKALLRWDDFVKAMLSLRSEISPIRNGGKGSGLKCVFTPPASLCDKPAVPFKWDEPHGQQKGNGQFDRKASSRLGRLLARKYGWDGNTVFVKQ</sequence>
<gene>
    <name evidence="1" type="ORF">BN946_scf184903.g4</name>
</gene>
<protein>
    <submittedName>
        <fullName evidence="1">Uncharacterized protein</fullName>
    </submittedName>
</protein>
<dbReference type="Proteomes" id="UP000029665">
    <property type="component" value="Unassembled WGS sequence"/>
</dbReference>
<evidence type="ECO:0000313" key="2">
    <source>
        <dbReference type="Proteomes" id="UP000029665"/>
    </source>
</evidence>
<dbReference type="OrthoDB" id="2758557at2759"/>
<comment type="caution">
    <text evidence="1">The sequence shown here is derived from an EMBL/GenBank/DDBJ whole genome shotgun (WGS) entry which is preliminary data.</text>
</comment>
<dbReference type="EMBL" id="CCBP010000424">
    <property type="protein sequence ID" value="CDO76883.1"/>
    <property type="molecule type" value="Genomic_DNA"/>
</dbReference>
<accession>A0A060SWL8</accession>
<dbReference type="AlphaFoldDB" id="A0A060SWL8"/>
<proteinExistence type="predicted"/>
<evidence type="ECO:0000313" key="1">
    <source>
        <dbReference type="EMBL" id="CDO76883.1"/>
    </source>
</evidence>
<dbReference type="HOGENOM" id="CLU_2265084_0_0_1"/>
<keyword evidence="2" id="KW-1185">Reference proteome</keyword>
<reference evidence="1" key="1">
    <citation type="submission" date="2014-01" db="EMBL/GenBank/DDBJ databases">
        <title>The genome of the white-rot fungus Pycnoporus cinnabarinus: a basidiomycete model with a versatile arsenal for lignocellulosic biomass breakdown.</title>
        <authorList>
            <person name="Levasseur A."/>
            <person name="Lomascolo A."/>
            <person name="Ruiz-Duenas F.J."/>
            <person name="Uzan E."/>
            <person name="Piumi F."/>
            <person name="Kues U."/>
            <person name="Ram A.F.J."/>
            <person name="Murat C."/>
            <person name="Haon M."/>
            <person name="Benoit I."/>
            <person name="Arfi Y."/>
            <person name="Chevret D."/>
            <person name="Drula E."/>
            <person name="Kwon M.J."/>
            <person name="Gouret P."/>
            <person name="Lesage-Meessen L."/>
            <person name="Lombard V."/>
            <person name="Mariette J."/>
            <person name="Noirot C."/>
            <person name="Park J."/>
            <person name="Patyshakuliyeva A."/>
            <person name="Wieneger R.A.B."/>
            <person name="Wosten H.A.B."/>
            <person name="Martin F."/>
            <person name="Coutinho P.M."/>
            <person name="de Vries R."/>
            <person name="Martinez A.T."/>
            <person name="Klopp C."/>
            <person name="Pontarotti P."/>
            <person name="Henrissat B."/>
            <person name="Record E."/>
        </authorList>
    </citation>
    <scope>NUCLEOTIDE SEQUENCE [LARGE SCALE GENOMIC DNA]</scope>
    <source>
        <strain evidence="1">BRFM137</strain>
    </source>
</reference>
<organism evidence="1 2">
    <name type="scientific">Pycnoporus cinnabarinus</name>
    <name type="common">Cinnabar-red polypore</name>
    <name type="synonym">Trametes cinnabarina</name>
    <dbReference type="NCBI Taxonomy" id="5643"/>
    <lineage>
        <taxon>Eukaryota</taxon>
        <taxon>Fungi</taxon>
        <taxon>Dikarya</taxon>
        <taxon>Basidiomycota</taxon>
        <taxon>Agaricomycotina</taxon>
        <taxon>Agaricomycetes</taxon>
        <taxon>Polyporales</taxon>
        <taxon>Polyporaceae</taxon>
        <taxon>Trametes</taxon>
    </lineage>
</organism>